<evidence type="ECO:0000313" key="3">
    <source>
        <dbReference type="EMBL" id="CED82503.1"/>
    </source>
</evidence>
<evidence type="ECO:0000256" key="1">
    <source>
        <dbReference type="SAM" id="MobiDB-lite"/>
    </source>
</evidence>
<organism evidence="3">
    <name type="scientific">Phaffia rhodozyma</name>
    <name type="common">Yeast</name>
    <name type="synonym">Xanthophyllomyces dendrorhous</name>
    <dbReference type="NCBI Taxonomy" id="264483"/>
    <lineage>
        <taxon>Eukaryota</taxon>
        <taxon>Fungi</taxon>
        <taxon>Dikarya</taxon>
        <taxon>Basidiomycota</taxon>
        <taxon>Agaricomycotina</taxon>
        <taxon>Tremellomycetes</taxon>
        <taxon>Cystofilobasidiales</taxon>
        <taxon>Mrakiaceae</taxon>
        <taxon>Phaffia</taxon>
    </lineage>
</organism>
<dbReference type="Pfam" id="PF16015">
    <property type="entry name" value="Promethin"/>
    <property type="match status" value="1"/>
</dbReference>
<dbReference type="AlphaFoldDB" id="A0A0F7SR12"/>
<keyword evidence="2" id="KW-1133">Transmembrane helix</keyword>
<sequence>MTSIPSIIQERIGSSIKIAQSKAHQAERSIWVPTKERGVGFGKTYPVSATALVLFLILSFVPIITFLSFVATIAMTVIVGSMMIVSSVVLGSIFVGSLFFVPTILFMMTLTGLVMSSLIFTFASYRLYVHLQSSLTIPEALSALQADLASLLSNEIALFQAARPIRSSNRDTLPTNPATAFKQEEEELDGFLQRAAENPSEKEEKVGEFLSEARQET</sequence>
<reference evidence="3" key="1">
    <citation type="submission" date="2014-08" db="EMBL/GenBank/DDBJ databases">
        <authorList>
            <person name="Sharma Rahul"/>
            <person name="Thines Marco"/>
        </authorList>
    </citation>
    <scope>NUCLEOTIDE SEQUENCE</scope>
</reference>
<feature type="region of interest" description="Disordered" evidence="1">
    <location>
        <begin position="192"/>
        <end position="217"/>
    </location>
</feature>
<keyword evidence="2" id="KW-0472">Membrane</keyword>
<evidence type="ECO:0000256" key="2">
    <source>
        <dbReference type="SAM" id="Phobius"/>
    </source>
</evidence>
<protein>
    <submittedName>
        <fullName evidence="3">Uncharacterized protein</fullName>
    </submittedName>
</protein>
<feature type="transmembrane region" description="Helical" evidence="2">
    <location>
        <begin position="77"/>
        <end position="98"/>
    </location>
</feature>
<feature type="transmembrane region" description="Helical" evidence="2">
    <location>
        <begin position="104"/>
        <end position="125"/>
    </location>
</feature>
<dbReference type="EMBL" id="LN483124">
    <property type="protein sequence ID" value="CED82503.1"/>
    <property type="molecule type" value="Genomic_DNA"/>
</dbReference>
<feature type="compositionally biased region" description="Basic and acidic residues" evidence="1">
    <location>
        <begin position="199"/>
        <end position="217"/>
    </location>
</feature>
<feature type="transmembrane region" description="Helical" evidence="2">
    <location>
        <begin position="47"/>
        <end position="70"/>
    </location>
</feature>
<name>A0A0F7SR12_PHARH</name>
<keyword evidence="2" id="KW-0812">Transmembrane</keyword>
<accession>A0A0F7SR12</accession>
<proteinExistence type="predicted"/>